<keyword evidence="3" id="KW-1185">Reference proteome</keyword>
<protein>
    <submittedName>
        <fullName evidence="2">BQ2448_6404 protein</fullName>
    </submittedName>
</protein>
<evidence type="ECO:0000313" key="2">
    <source>
        <dbReference type="EMBL" id="SCV73974.1"/>
    </source>
</evidence>
<dbReference type="OrthoDB" id="5594094at2759"/>
<name>A0A238FQ09_9BASI</name>
<dbReference type="Proteomes" id="UP000198372">
    <property type="component" value="Unassembled WGS sequence"/>
</dbReference>
<dbReference type="EMBL" id="FMSP01000019">
    <property type="protein sequence ID" value="SCV73974.1"/>
    <property type="molecule type" value="Genomic_DNA"/>
</dbReference>
<reference evidence="3" key="1">
    <citation type="submission" date="2016-09" db="EMBL/GenBank/DDBJ databases">
        <authorList>
            <person name="Jeantristanb JTB J.-T."/>
            <person name="Ricardo R."/>
        </authorList>
    </citation>
    <scope>NUCLEOTIDE SEQUENCE [LARGE SCALE GENOMIC DNA]</scope>
</reference>
<evidence type="ECO:0000256" key="1">
    <source>
        <dbReference type="SAM" id="MobiDB-lite"/>
    </source>
</evidence>
<feature type="region of interest" description="Disordered" evidence="1">
    <location>
        <begin position="109"/>
        <end position="139"/>
    </location>
</feature>
<gene>
    <name evidence="2" type="ORF">BQ2448_6404</name>
</gene>
<proteinExistence type="predicted"/>
<accession>A0A238FQ09</accession>
<organism evidence="2 3">
    <name type="scientific">Microbotryum intermedium</name>
    <dbReference type="NCBI Taxonomy" id="269621"/>
    <lineage>
        <taxon>Eukaryota</taxon>
        <taxon>Fungi</taxon>
        <taxon>Dikarya</taxon>
        <taxon>Basidiomycota</taxon>
        <taxon>Pucciniomycotina</taxon>
        <taxon>Microbotryomycetes</taxon>
        <taxon>Microbotryales</taxon>
        <taxon>Microbotryaceae</taxon>
        <taxon>Microbotryum</taxon>
    </lineage>
</organism>
<evidence type="ECO:0000313" key="3">
    <source>
        <dbReference type="Proteomes" id="UP000198372"/>
    </source>
</evidence>
<dbReference type="AlphaFoldDB" id="A0A238FQ09"/>
<sequence>MGPNVTSPMHLMFLTEVLNSESITILPRLSTSTPILSKFRPLVTGRRPIATSTTSASSVDFLPSLAPSISSETLPSFLVAPRTLVLSENLMPCLVKIFWNALAMPASIPAPPMPPKNSTTSTLAPNRDQTEPISKPMTPAPMTTSFSGTFCKSRTPVDETICSSSISMPGKGVTSDPVAMMMFLPEIWVLPPSRRATSISVELANEASPLM</sequence>